<evidence type="ECO:0000313" key="4">
    <source>
        <dbReference type="Proteomes" id="UP000002710"/>
    </source>
</evidence>
<dbReference type="GO" id="GO:0009253">
    <property type="term" value="P:peptidoglycan catabolic process"/>
    <property type="evidence" value="ECO:0007669"/>
    <property type="project" value="TreeGrafter"/>
</dbReference>
<dbReference type="STRING" id="207559.Dde_3065"/>
<dbReference type="InterPro" id="IPR031304">
    <property type="entry name" value="SLT_2"/>
</dbReference>
<sequence length="351" mass="38253">MTSMLRAICLCLLLLCAAPQARAGTAAQQQTNDATLLASAQLSPRQEHMRTADTLRAQCDPHSIVEQAGWLPLATRLIRDGFDAEHIIMLYARMGESYSPAPMARKISALYRIKFPPPAPAKSKDTGKKAPAPPPVYPGVVTSANVEKAAAFMRQHSAPLQAARQRFGIPPEVATGLLFVETRLGAYLGSAAALHNLSSLAATNSTAIMAGSLGSIDLSKADRRTWADKRTREKSDWAYEELKALLSWSQQHNLDPVAMPGSVYGAVGLCQFMPSNIPRFGADGDGNGKVNLFSVPDAVFSLSRYLSEHGWKEGISRKKQQKVLMHYNKSTRYANTILALADELRKHAQDR</sequence>
<dbReference type="InterPro" id="IPR023346">
    <property type="entry name" value="Lysozyme-like_dom_sf"/>
</dbReference>
<dbReference type="PANTHER" id="PTHR30163">
    <property type="entry name" value="MEMBRANE-BOUND LYTIC MUREIN TRANSGLYCOSYLASE B"/>
    <property type="match status" value="1"/>
</dbReference>
<dbReference type="Proteomes" id="UP000002710">
    <property type="component" value="Chromosome"/>
</dbReference>
<dbReference type="SUPFAM" id="SSF53955">
    <property type="entry name" value="Lysozyme-like"/>
    <property type="match status" value="1"/>
</dbReference>
<dbReference type="EMBL" id="CP000112">
    <property type="protein sequence ID" value="ABB39859.1"/>
    <property type="molecule type" value="Genomic_DNA"/>
</dbReference>
<dbReference type="PANTHER" id="PTHR30163:SF8">
    <property type="entry name" value="LYTIC MUREIN TRANSGLYCOSYLASE"/>
    <property type="match status" value="1"/>
</dbReference>
<dbReference type="CAZy" id="GH103">
    <property type="family name" value="Glycoside Hydrolase Family 103"/>
</dbReference>
<dbReference type="KEGG" id="dde:Dde_3065"/>
<organism evidence="3 4">
    <name type="scientific">Oleidesulfovibrio alaskensis (strain ATCC BAA-1058 / DSM 17464 / G20)</name>
    <name type="common">Desulfovibrio alaskensis</name>
    <dbReference type="NCBI Taxonomy" id="207559"/>
    <lineage>
        <taxon>Bacteria</taxon>
        <taxon>Pseudomonadati</taxon>
        <taxon>Thermodesulfobacteriota</taxon>
        <taxon>Desulfovibrionia</taxon>
        <taxon>Desulfovibrionales</taxon>
        <taxon>Desulfovibrionaceae</taxon>
        <taxon>Oleidesulfovibrio</taxon>
    </lineage>
</organism>
<dbReference type="RefSeq" id="WP_011368825.1">
    <property type="nucleotide sequence ID" value="NC_007519.1"/>
</dbReference>
<feature type="chain" id="PRO_5004219709" evidence="1">
    <location>
        <begin position="24"/>
        <end position="351"/>
    </location>
</feature>
<dbReference type="AlphaFoldDB" id="Q30WT7"/>
<reference evidence="3 4" key="1">
    <citation type="journal article" date="2011" name="J. Bacteriol.">
        <title>Complete genome sequence and updated annotation of Desulfovibrio alaskensis G20.</title>
        <authorList>
            <person name="Hauser L.J."/>
            <person name="Land M.L."/>
            <person name="Brown S.D."/>
            <person name="Larimer F."/>
            <person name="Keller K.L."/>
            <person name="Rapp-Giles B.J."/>
            <person name="Price M.N."/>
            <person name="Lin M."/>
            <person name="Bruce D.C."/>
            <person name="Detter J.C."/>
            <person name="Tapia R."/>
            <person name="Han C.S."/>
            <person name="Goodwin L.A."/>
            <person name="Cheng J.F."/>
            <person name="Pitluck S."/>
            <person name="Copeland A."/>
            <person name="Lucas S."/>
            <person name="Nolan M."/>
            <person name="Lapidus A.L."/>
            <person name="Palumbo A.V."/>
            <person name="Wall J.D."/>
        </authorList>
    </citation>
    <scope>NUCLEOTIDE SEQUENCE [LARGE SCALE GENOMIC DNA]</scope>
    <source>
        <strain evidence="4">ATCC BAA 1058 / DSM 17464 / G20</strain>
    </source>
</reference>
<dbReference type="GO" id="GO:0008933">
    <property type="term" value="F:peptidoglycan lytic transglycosylase activity"/>
    <property type="evidence" value="ECO:0007669"/>
    <property type="project" value="TreeGrafter"/>
</dbReference>
<dbReference type="InterPro" id="IPR043426">
    <property type="entry name" value="MltB-like"/>
</dbReference>
<proteinExistence type="predicted"/>
<evidence type="ECO:0000256" key="1">
    <source>
        <dbReference type="SAM" id="SignalP"/>
    </source>
</evidence>
<dbReference type="eggNOG" id="COG2951">
    <property type="taxonomic scope" value="Bacteria"/>
</dbReference>
<dbReference type="Gene3D" id="1.10.8.350">
    <property type="entry name" value="Bacterial muramidase"/>
    <property type="match status" value="1"/>
</dbReference>
<accession>Q30WT7</accession>
<keyword evidence="1" id="KW-0732">Signal</keyword>
<keyword evidence="4" id="KW-1185">Reference proteome</keyword>
<feature type="signal peptide" evidence="1">
    <location>
        <begin position="1"/>
        <end position="23"/>
    </location>
</feature>
<dbReference type="HOGENOM" id="CLU_035402_2_1_7"/>
<dbReference type="Pfam" id="PF13406">
    <property type="entry name" value="SLT_2"/>
    <property type="match status" value="1"/>
</dbReference>
<feature type="domain" description="Transglycosylase SLT" evidence="2">
    <location>
        <begin position="138"/>
        <end position="314"/>
    </location>
</feature>
<evidence type="ECO:0000313" key="3">
    <source>
        <dbReference type="EMBL" id="ABB39859.1"/>
    </source>
</evidence>
<name>Q30WT7_OLEA2</name>
<gene>
    <name evidence="3" type="ordered locus">Dde_3065</name>
</gene>
<dbReference type="CDD" id="cd13399">
    <property type="entry name" value="Slt35-like"/>
    <property type="match status" value="1"/>
</dbReference>
<protein>
    <submittedName>
        <fullName evidence="3">Membrane-bound lytic murein transglycosylase B-like protein</fullName>
    </submittedName>
</protein>
<evidence type="ECO:0000259" key="2">
    <source>
        <dbReference type="Pfam" id="PF13406"/>
    </source>
</evidence>